<comment type="caution">
    <text evidence="1">The sequence shown here is derived from an EMBL/GenBank/DDBJ whole genome shotgun (WGS) entry which is preliminary data.</text>
</comment>
<dbReference type="Proteomes" id="UP001476798">
    <property type="component" value="Unassembled WGS sequence"/>
</dbReference>
<gene>
    <name evidence="1" type="ORF">GOODEAATRI_027949</name>
</gene>
<evidence type="ECO:0008006" key="3">
    <source>
        <dbReference type="Google" id="ProtNLM"/>
    </source>
</evidence>
<dbReference type="EMBL" id="JAHRIO010083721">
    <property type="protein sequence ID" value="MEQ2186385.1"/>
    <property type="molecule type" value="Genomic_DNA"/>
</dbReference>
<evidence type="ECO:0000313" key="2">
    <source>
        <dbReference type="Proteomes" id="UP001476798"/>
    </source>
</evidence>
<accession>A0ABV0PSB6</accession>
<protein>
    <recommendedName>
        <fullName evidence="3">DUF385 domain-containing protein</fullName>
    </recommendedName>
</protein>
<name>A0ABV0PSB6_9TELE</name>
<organism evidence="1 2">
    <name type="scientific">Goodea atripinnis</name>
    <dbReference type="NCBI Taxonomy" id="208336"/>
    <lineage>
        <taxon>Eukaryota</taxon>
        <taxon>Metazoa</taxon>
        <taxon>Chordata</taxon>
        <taxon>Craniata</taxon>
        <taxon>Vertebrata</taxon>
        <taxon>Euteleostomi</taxon>
        <taxon>Actinopterygii</taxon>
        <taxon>Neopterygii</taxon>
        <taxon>Teleostei</taxon>
        <taxon>Neoteleostei</taxon>
        <taxon>Acanthomorphata</taxon>
        <taxon>Ovalentaria</taxon>
        <taxon>Atherinomorphae</taxon>
        <taxon>Cyprinodontiformes</taxon>
        <taxon>Goodeidae</taxon>
        <taxon>Goodea</taxon>
    </lineage>
</organism>
<evidence type="ECO:0000313" key="1">
    <source>
        <dbReference type="EMBL" id="MEQ2186385.1"/>
    </source>
</evidence>
<proteinExistence type="predicted"/>
<sequence>MCIWITFVGNLIPVPPKFLCSQHKHSTCWTASGPPRSTKYFVVFMDRIIMGIYSHGKNGFWFRNLRVTPERFEAGIRVYYKSEVIVLKPEKDALMWSNVSL</sequence>
<keyword evidence="2" id="KW-1185">Reference proteome</keyword>
<reference evidence="1 2" key="1">
    <citation type="submission" date="2021-06" db="EMBL/GenBank/DDBJ databases">
        <authorList>
            <person name="Palmer J.M."/>
        </authorList>
    </citation>
    <scope>NUCLEOTIDE SEQUENCE [LARGE SCALE GENOMIC DNA]</scope>
    <source>
        <strain evidence="1 2">GA_2019</strain>
        <tissue evidence="1">Muscle</tissue>
    </source>
</reference>